<sequence length="186" mass="19425">MSKGLNGIDLESMGNFAEAAKADKGVAEVKFVAKSTWKGGARCDATISEFYSNGQVASRPGRVFTLPMDEPPPMGGHDAHPNPGEMLAAAICGCLTAGIAANAALFGTELDSIEVEAAVDWNLLGVLGIDREVPCGASGVHYTVTLKGKGSPEQLRRSKETLDRKSAILNSLLKPIPVTSSTVIVE</sequence>
<protein>
    <recommendedName>
        <fullName evidence="3">OsmC family protein</fullName>
    </recommendedName>
</protein>
<dbReference type="InterPro" id="IPR003718">
    <property type="entry name" value="OsmC/Ohr_fam"/>
</dbReference>
<reference evidence="1 2" key="1">
    <citation type="submission" date="2017-07" db="EMBL/GenBank/DDBJ databases">
        <title>Complete genome sequence of Oryzomicrobium terrae TPP412.</title>
        <authorList>
            <person name="Chiu L.-W."/>
            <person name="Lo K.-J."/>
            <person name="Tsai Y.-M."/>
            <person name="Lin S.-S."/>
            <person name="Kuo C.-H."/>
            <person name="Liu C.-T."/>
        </authorList>
    </citation>
    <scope>NUCLEOTIDE SEQUENCE [LARGE SCALE GENOMIC DNA]</scope>
    <source>
        <strain evidence="1 2">TPP412</strain>
    </source>
</reference>
<dbReference type="RefSeq" id="WP_054621447.1">
    <property type="nucleotide sequence ID" value="NZ_CP022579.1"/>
</dbReference>
<dbReference type="EMBL" id="CP022579">
    <property type="protein sequence ID" value="QEL65486.1"/>
    <property type="molecule type" value="Genomic_DNA"/>
</dbReference>
<gene>
    <name evidence="1" type="ORF">OTERR_20100</name>
</gene>
<dbReference type="KEGG" id="otr:OTERR_20100"/>
<dbReference type="PANTHER" id="PTHR35368">
    <property type="entry name" value="HYDROPEROXIDE REDUCTASE"/>
    <property type="match status" value="1"/>
</dbReference>
<evidence type="ECO:0000313" key="2">
    <source>
        <dbReference type="Proteomes" id="UP000323671"/>
    </source>
</evidence>
<dbReference type="Pfam" id="PF02566">
    <property type="entry name" value="OsmC"/>
    <property type="match status" value="1"/>
</dbReference>
<evidence type="ECO:0000313" key="1">
    <source>
        <dbReference type="EMBL" id="QEL65486.1"/>
    </source>
</evidence>
<dbReference type="AlphaFoldDB" id="A0A5C1E940"/>
<dbReference type="InterPro" id="IPR015946">
    <property type="entry name" value="KH_dom-like_a/b"/>
</dbReference>
<dbReference type="SUPFAM" id="SSF82784">
    <property type="entry name" value="OsmC-like"/>
    <property type="match status" value="1"/>
</dbReference>
<keyword evidence="2" id="KW-1185">Reference proteome</keyword>
<evidence type="ECO:0008006" key="3">
    <source>
        <dbReference type="Google" id="ProtNLM"/>
    </source>
</evidence>
<accession>A0A5C1E940</accession>
<organism evidence="1 2">
    <name type="scientific">Oryzomicrobium terrae</name>
    <dbReference type="NCBI Taxonomy" id="1735038"/>
    <lineage>
        <taxon>Bacteria</taxon>
        <taxon>Pseudomonadati</taxon>
        <taxon>Pseudomonadota</taxon>
        <taxon>Betaproteobacteria</taxon>
        <taxon>Rhodocyclales</taxon>
        <taxon>Rhodocyclaceae</taxon>
        <taxon>Oryzomicrobium</taxon>
    </lineage>
</organism>
<dbReference type="Gene3D" id="3.30.300.20">
    <property type="match status" value="1"/>
</dbReference>
<dbReference type="InterPro" id="IPR052924">
    <property type="entry name" value="OsmC/Ohr_hydroprdx_reductase"/>
</dbReference>
<dbReference type="InterPro" id="IPR036102">
    <property type="entry name" value="OsmC/Ohrsf"/>
</dbReference>
<dbReference type="PANTHER" id="PTHR35368:SF1">
    <property type="entry name" value="HYDROPEROXIDE REDUCTASE"/>
    <property type="match status" value="1"/>
</dbReference>
<name>A0A5C1E940_9RHOO</name>
<proteinExistence type="predicted"/>
<dbReference type="Proteomes" id="UP000323671">
    <property type="component" value="Chromosome"/>
</dbReference>